<dbReference type="PANTHER" id="PTHR23501">
    <property type="entry name" value="MAJOR FACILITATOR SUPERFAMILY"/>
    <property type="match status" value="1"/>
</dbReference>
<reference evidence="7" key="1">
    <citation type="journal article" date="2021" name="New Phytol.">
        <title>Evolutionary innovations through gain and loss of genes in the ectomycorrhizal Boletales.</title>
        <authorList>
            <person name="Wu G."/>
            <person name="Miyauchi S."/>
            <person name="Morin E."/>
            <person name="Kuo A."/>
            <person name="Drula E."/>
            <person name="Varga T."/>
            <person name="Kohler A."/>
            <person name="Feng B."/>
            <person name="Cao Y."/>
            <person name="Lipzen A."/>
            <person name="Daum C."/>
            <person name="Hundley H."/>
            <person name="Pangilinan J."/>
            <person name="Johnson J."/>
            <person name="Barry K."/>
            <person name="LaButti K."/>
            <person name="Ng V."/>
            <person name="Ahrendt S."/>
            <person name="Min B."/>
            <person name="Choi I.G."/>
            <person name="Park H."/>
            <person name="Plett J.M."/>
            <person name="Magnuson J."/>
            <person name="Spatafora J.W."/>
            <person name="Nagy L.G."/>
            <person name="Henrissat B."/>
            <person name="Grigoriev I.V."/>
            <person name="Yang Z.L."/>
            <person name="Xu J."/>
            <person name="Martin F.M."/>
        </authorList>
    </citation>
    <scope>NUCLEOTIDE SEQUENCE</scope>
    <source>
        <strain evidence="7">KKN 215</strain>
    </source>
</reference>
<evidence type="ECO:0000256" key="4">
    <source>
        <dbReference type="ARBA" id="ARBA00023136"/>
    </source>
</evidence>
<protein>
    <submittedName>
        <fullName evidence="7">Mfs1.2</fullName>
    </submittedName>
</protein>
<feature type="transmembrane region" description="Helical" evidence="5">
    <location>
        <begin position="179"/>
        <end position="199"/>
    </location>
</feature>
<evidence type="ECO:0000313" key="7">
    <source>
        <dbReference type="EMBL" id="KAH8093072.1"/>
    </source>
</evidence>
<feature type="domain" description="Major facilitator superfamily (MFS) profile" evidence="6">
    <location>
        <begin position="27"/>
        <end position="479"/>
    </location>
</feature>
<dbReference type="InterPro" id="IPR005829">
    <property type="entry name" value="Sugar_transporter_CS"/>
</dbReference>
<dbReference type="Pfam" id="PF07690">
    <property type="entry name" value="MFS_1"/>
    <property type="match status" value="1"/>
</dbReference>
<dbReference type="OrthoDB" id="3437016at2759"/>
<dbReference type="GO" id="GO:0022857">
    <property type="term" value="F:transmembrane transporter activity"/>
    <property type="evidence" value="ECO:0007669"/>
    <property type="project" value="InterPro"/>
</dbReference>
<accession>A0A8K0UJ65</accession>
<evidence type="ECO:0000313" key="8">
    <source>
        <dbReference type="Proteomes" id="UP000813824"/>
    </source>
</evidence>
<feature type="transmembrane region" description="Helical" evidence="5">
    <location>
        <begin position="90"/>
        <end position="110"/>
    </location>
</feature>
<dbReference type="PRINTS" id="PR01036">
    <property type="entry name" value="TCRTETB"/>
</dbReference>
<dbReference type="Gene3D" id="1.20.1250.20">
    <property type="entry name" value="MFS general substrate transporter like domains"/>
    <property type="match status" value="1"/>
</dbReference>
<evidence type="ECO:0000259" key="6">
    <source>
        <dbReference type="PROSITE" id="PS50850"/>
    </source>
</evidence>
<dbReference type="PROSITE" id="PS00216">
    <property type="entry name" value="SUGAR_TRANSPORT_1"/>
    <property type="match status" value="1"/>
</dbReference>
<feature type="transmembrane region" description="Helical" evidence="5">
    <location>
        <begin position="61"/>
        <end position="78"/>
    </location>
</feature>
<feature type="transmembrane region" description="Helical" evidence="5">
    <location>
        <begin position="286"/>
        <end position="306"/>
    </location>
</feature>
<evidence type="ECO:0000256" key="2">
    <source>
        <dbReference type="ARBA" id="ARBA00022692"/>
    </source>
</evidence>
<keyword evidence="3 5" id="KW-1133">Transmembrane helix</keyword>
<evidence type="ECO:0000256" key="5">
    <source>
        <dbReference type="SAM" id="Phobius"/>
    </source>
</evidence>
<proteinExistence type="predicted"/>
<sequence length="621" mass="66553">MAAGTYTAVQAEESTPNSRRGHRFWLIFVSICVCLFVSALEFTGLSTALPTIIADLHGNDFVWVGSGYALASTALLPLSGGLAEVFGRKAVMIGALSLFSLGSALCGAAQSMEWLIAARVVQGLGGGGLQSLPNIVLSDLVPLSERGKYQGIIGLTWAMASAIAPLVGGSLASNGGWRWFFYMNLPICGIAIIMTVLFLDLPTPGGSLREKIGRIDWVGNLLCIGSTSAIVIGLTWGGVTHPWTSVQVLVPLILGVFGLIFFLVYEAKVASHPIVPITLLRNRTSVSGYTQTFICPLIVIAVVYYLPVYYQACKDATPIGSSVSSLSISLVMAPTVAIAGMSVAKFQRYRPQLWAGWALLLIGMGSFSVLRAETKTSVSNGLSIPISIGAGILLATTYFPVLSPLPVSENAYALSFFGFCRSFAGVWAVSIGGAILQNQLSKHLPAEFLQSVLSSSFNSSASLSSSDINLAYSVIPTIRNLPSPLKLQVQVAFADSVAMIWTLMTGVVAIGFLASFSMRDVPLHDYVDEKWDLKDGNGAEEREKKLVRHRDQKPGPLFKDPWDVTGETSSLYDPAAPLWKNGAEIEDRALTQEPLLVMPRAVFAEPFSVKMYDDAAVLSYK</sequence>
<keyword evidence="2 5" id="KW-0812">Transmembrane</keyword>
<organism evidence="7 8">
    <name type="scientific">Cristinia sonorae</name>
    <dbReference type="NCBI Taxonomy" id="1940300"/>
    <lineage>
        <taxon>Eukaryota</taxon>
        <taxon>Fungi</taxon>
        <taxon>Dikarya</taxon>
        <taxon>Basidiomycota</taxon>
        <taxon>Agaricomycotina</taxon>
        <taxon>Agaricomycetes</taxon>
        <taxon>Agaricomycetidae</taxon>
        <taxon>Agaricales</taxon>
        <taxon>Pleurotineae</taxon>
        <taxon>Stephanosporaceae</taxon>
        <taxon>Cristinia</taxon>
    </lineage>
</organism>
<dbReference type="PANTHER" id="PTHR23501:SF102">
    <property type="entry name" value="DRUG TRANSPORTER, PUTATIVE (AFU_ORTHOLOGUE AFUA_3G08530)-RELATED"/>
    <property type="match status" value="1"/>
</dbReference>
<dbReference type="PROSITE" id="PS50850">
    <property type="entry name" value="MFS"/>
    <property type="match status" value="1"/>
</dbReference>
<dbReference type="AlphaFoldDB" id="A0A8K0UJ65"/>
<feature type="transmembrane region" description="Helical" evidence="5">
    <location>
        <begin position="382"/>
        <end position="401"/>
    </location>
</feature>
<keyword evidence="4 5" id="KW-0472">Membrane</keyword>
<dbReference type="InterPro" id="IPR036259">
    <property type="entry name" value="MFS_trans_sf"/>
</dbReference>
<dbReference type="GO" id="GO:0005886">
    <property type="term" value="C:plasma membrane"/>
    <property type="evidence" value="ECO:0007669"/>
    <property type="project" value="TreeGrafter"/>
</dbReference>
<gene>
    <name evidence="7" type="ORF">BXZ70DRAFT_897813</name>
</gene>
<evidence type="ECO:0000256" key="3">
    <source>
        <dbReference type="ARBA" id="ARBA00022989"/>
    </source>
</evidence>
<feature type="transmembrane region" description="Helical" evidence="5">
    <location>
        <begin position="413"/>
        <end position="436"/>
    </location>
</feature>
<dbReference type="EMBL" id="JAEVFJ010000030">
    <property type="protein sequence ID" value="KAH8093072.1"/>
    <property type="molecule type" value="Genomic_DNA"/>
</dbReference>
<dbReference type="SUPFAM" id="SSF103473">
    <property type="entry name" value="MFS general substrate transporter"/>
    <property type="match status" value="1"/>
</dbReference>
<comment type="subcellular location">
    <subcellularLocation>
        <location evidence="1">Membrane</location>
        <topology evidence="1">Multi-pass membrane protein</topology>
    </subcellularLocation>
</comment>
<name>A0A8K0UJ65_9AGAR</name>
<feature type="transmembrane region" description="Helical" evidence="5">
    <location>
        <begin position="149"/>
        <end position="167"/>
    </location>
</feature>
<keyword evidence="8" id="KW-1185">Reference proteome</keyword>
<evidence type="ECO:0000256" key="1">
    <source>
        <dbReference type="ARBA" id="ARBA00004141"/>
    </source>
</evidence>
<dbReference type="InterPro" id="IPR020846">
    <property type="entry name" value="MFS_dom"/>
</dbReference>
<dbReference type="Proteomes" id="UP000813824">
    <property type="component" value="Unassembled WGS sequence"/>
</dbReference>
<feature type="transmembrane region" description="Helical" evidence="5">
    <location>
        <begin position="24"/>
        <end position="49"/>
    </location>
</feature>
<feature type="transmembrane region" description="Helical" evidence="5">
    <location>
        <begin position="326"/>
        <end position="346"/>
    </location>
</feature>
<comment type="caution">
    <text evidence="7">The sequence shown here is derived from an EMBL/GenBank/DDBJ whole genome shotgun (WGS) entry which is preliminary data.</text>
</comment>
<feature type="transmembrane region" description="Helical" evidence="5">
    <location>
        <begin position="491"/>
        <end position="514"/>
    </location>
</feature>
<dbReference type="InterPro" id="IPR011701">
    <property type="entry name" value="MFS"/>
</dbReference>
<feature type="transmembrane region" description="Helical" evidence="5">
    <location>
        <begin position="220"/>
        <end position="239"/>
    </location>
</feature>
<feature type="transmembrane region" description="Helical" evidence="5">
    <location>
        <begin position="353"/>
        <end position="370"/>
    </location>
</feature>
<feature type="transmembrane region" description="Helical" evidence="5">
    <location>
        <begin position="245"/>
        <end position="265"/>
    </location>
</feature>